<dbReference type="PANTHER" id="PTHR43214:SF43">
    <property type="entry name" value="TWO-COMPONENT RESPONSE REGULATOR"/>
    <property type="match status" value="1"/>
</dbReference>
<comment type="caution">
    <text evidence="6">The sequence shown here is derived from an EMBL/GenBank/DDBJ whole genome shotgun (WGS) entry which is preliminary data.</text>
</comment>
<feature type="domain" description="HTH luxR-type" evidence="4">
    <location>
        <begin position="137"/>
        <end position="202"/>
    </location>
</feature>
<sequence>MNILLVDDHAIVRAGLGRMLMMTPGTQVFEAATGRDGLAIARANTLDLVILDLNLPELGGIELVARHRQIGATPILVLSMHADPLYVARALNAGAQGYVSKNASPDELLLAIRKVAAGERYVEQAIAQELVTQAYVPATTLAQLAPRDLEILRHLAAGRSLSEIADILGLGYKTIANNCSLIKSKLGVVRTADLLRIALEAGLS</sequence>
<dbReference type="PROSITE" id="PS50043">
    <property type="entry name" value="HTH_LUXR_2"/>
    <property type="match status" value="1"/>
</dbReference>
<feature type="modified residue" description="4-aspartylphosphate" evidence="3">
    <location>
        <position position="52"/>
    </location>
</feature>
<gene>
    <name evidence="6" type="ORF">J2792_002975</name>
</gene>
<dbReference type="RefSeq" id="WP_054131177.1">
    <property type="nucleotide sequence ID" value="NZ_CP140000.1"/>
</dbReference>
<dbReference type="GO" id="GO:0003677">
    <property type="term" value="F:DNA binding"/>
    <property type="evidence" value="ECO:0007669"/>
    <property type="project" value="UniProtKB-KW"/>
</dbReference>
<dbReference type="Proteomes" id="UP001184150">
    <property type="component" value="Unassembled WGS sequence"/>
</dbReference>
<reference evidence="6 7" key="1">
    <citation type="submission" date="2023-07" db="EMBL/GenBank/DDBJ databases">
        <title>Sorghum-associated microbial communities from plants grown in Nebraska, USA.</title>
        <authorList>
            <person name="Schachtman D."/>
        </authorList>
    </citation>
    <scope>NUCLEOTIDE SEQUENCE [LARGE SCALE GENOMIC DNA]</scope>
    <source>
        <strain evidence="6 7">DS1027</strain>
    </source>
</reference>
<feature type="domain" description="Response regulatory" evidence="5">
    <location>
        <begin position="2"/>
        <end position="116"/>
    </location>
</feature>
<dbReference type="PRINTS" id="PR00038">
    <property type="entry name" value="HTHLUXR"/>
</dbReference>
<evidence type="ECO:0000256" key="2">
    <source>
        <dbReference type="ARBA" id="ARBA00023125"/>
    </source>
</evidence>
<dbReference type="SUPFAM" id="SSF52172">
    <property type="entry name" value="CheY-like"/>
    <property type="match status" value="1"/>
</dbReference>
<dbReference type="Gene3D" id="3.40.50.2300">
    <property type="match status" value="1"/>
</dbReference>
<dbReference type="SMART" id="SM00421">
    <property type="entry name" value="HTH_LUXR"/>
    <property type="match status" value="1"/>
</dbReference>
<dbReference type="CDD" id="cd17535">
    <property type="entry name" value="REC_NarL-like"/>
    <property type="match status" value="1"/>
</dbReference>
<evidence type="ECO:0000256" key="1">
    <source>
        <dbReference type="ARBA" id="ARBA00022553"/>
    </source>
</evidence>
<dbReference type="SUPFAM" id="SSF46894">
    <property type="entry name" value="C-terminal effector domain of the bipartite response regulators"/>
    <property type="match status" value="1"/>
</dbReference>
<dbReference type="InterPro" id="IPR001789">
    <property type="entry name" value="Sig_transdc_resp-reg_receiver"/>
</dbReference>
<name>A0ABU1MQE3_9SPHN</name>
<dbReference type="InterPro" id="IPR011006">
    <property type="entry name" value="CheY-like_superfamily"/>
</dbReference>
<evidence type="ECO:0000313" key="6">
    <source>
        <dbReference type="EMBL" id="MDR6512092.1"/>
    </source>
</evidence>
<keyword evidence="1 3" id="KW-0597">Phosphoprotein</keyword>
<evidence type="ECO:0000313" key="7">
    <source>
        <dbReference type="Proteomes" id="UP001184150"/>
    </source>
</evidence>
<dbReference type="InterPro" id="IPR000792">
    <property type="entry name" value="Tscrpt_reg_LuxR_C"/>
</dbReference>
<dbReference type="InterPro" id="IPR058245">
    <property type="entry name" value="NreC/VraR/RcsB-like_REC"/>
</dbReference>
<protein>
    <submittedName>
        <fullName evidence="6">DNA-binding NarL/FixJ family response regulator</fullName>
    </submittedName>
</protein>
<dbReference type="EMBL" id="JAVDRD010000007">
    <property type="protein sequence ID" value="MDR6512092.1"/>
    <property type="molecule type" value="Genomic_DNA"/>
</dbReference>
<evidence type="ECO:0000259" key="4">
    <source>
        <dbReference type="PROSITE" id="PS50043"/>
    </source>
</evidence>
<keyword evidence="2 6" id="KW-0238">DNA-binding</keyword>
<dbReference type="InterPro" id="IPR016032">
    <property type="entry name" value="Sig_transdc_resp-reg_C-effctor"/>
</dbReference>
<dbReference type="SMART" id="SM00448">
    <property type="entry name" value="REC"/>
    <property type="match status" value="1"/>
</dbReference>
<dbReference type="PANTHER" id="PTHR43214">
    <property type="entry name" value="TWO-COMPONENT RESPONSE REGULATOR"/>
    <property type="match status" value="1"/>
</dbReference>
<evidence type="ECO:0000259" key="5">
    <source>
        <dbReference type="PROSITE" id="PS50110"/>
    </source>
</evidence>
<dbReference type="PROSITE" id="PS50110">
    <property type="entry name" value="RESPONSE_REGULATORY"/>
    <property type="match status" value="1"/>
</dbReference>
<accession>A0ABU1MQE3</accession>
<proteinExistence type="predicted"/>
<keyword evidence="7" id="KW-1185">Reference proteome</keyword>
<evidence type="ECO:0000256" key="3">
    <source>
        <dbReference type="PROSITE-ProRule" id="PRU00169"/>
    </source>
</evidence>
<dbReference type="Pfam" id="PF00196">
    <property type="entry name" value="GerE"/>
    <property type="match status" value="1"/>
</dbReference>
<dbReference type="InterPro" id="IPR039420">
    <property type="entry name" value="WalR-like"/>
</dbReference>
<organism evidence="6 7">
    <name type="scientific">Novosphingobium capsulatum</name>
    <dbReference type="NCBI Taxonomy" id="13688"/>
    <lineage>
        <taxon>Bacteria</taxon>
        <taxon>Pseudomonadati</taxon>
        <taxon>Pseudomonadota</taxon>
        <taxon>Alphaproteobacteria</taxon>
        <taxon>Sphingomonadales</taxon>
        <taxon>Sphingomonadaceae</taxon>
        <taxon>Novosphingobium</taxon>
    </lineage>
</organism>
<dbReference type="Pfam" id="PF00072">
    <property type="entry name" value="Response_reg"/>
    <property type="match status" value="1"/>
</dbReference>